<keyword evidence="4" id="KW-1185">Reference proteome</keyword>
<accession>G8XGT2</accession>
<feature type="region of interest" description="Disordered" evidence="1">
    <location>
        <begin position="47"/>
        <end position="66"/>
    </location>
</feature>
<keyword evidence="3" id="KW-0614">Plasmid</keyword>
<dbReference type="AlphaFoldDB" id="F8JMP3"/>
<keyword evidence="2" id="KW-0812">Transmembrane</keyword>
<dbReference type="CDD" id="cd03457">
    <property type="entry name" value="intradiol_dioxygenase_like"/>
    <property type="match status" value="1"/>
</dbReference>
<feature type="region of interest" description="Disordered" evidence="1">
    <location>
        <begin position="146"/>
        <end position="168"/>
    </location>
</feature>
<dbReference type="PROSITE" id="PS51318">
    <property type="entry name" value="TAT"/>
    <property type="match status" value="1"/>
</dbReference>
<proteinExistence type="predicted"/>
<reference evidence="4" key="1">
    <citation type="submission" date="2011-12" db="EMBL/GenBank/DDBJ databases">
        <title>Complete genome sequence of Streptomyces cattleya strain DSM 46488.</title>
        <authorList>
            <person name="Ou H.-Y."/>
            <person name="Li P."/>
            <person name="Zhao C."/>
            <person name="O'Hagan D."/>
            <person name="Deng Z."/>
        </authorList>
    </citation>
    <scope>NUCLEOTIDE SEQUENCE [LARGE SCALE GENOMIC DNA]</scope>
    <source>
        <strain evidence="4">ATCC 35852 / DSM 46488 / JCM 4925 / NBRC 14057 / NRRL 8057</strain>
        <plasmid evidence="4">Plasmid pSCATT</plasmid>
    </source>
</reference>
<evidence type="ECO:0000313" key="3">
    <source>
        <dbReference type="EMBL" id="AEW98759.1"/>
    </source>
</evidence>
<dbReference type="HOGENOM" id="CLU_027719_2_1_11"/>
<keyword evidence="3" id="KW-0560">Oxidoreductase</keyword>
<accession>F8JMP3</accession>
<keyword evidence="2" id="KW-0472">Membrane</keyword>
<dbReference type="PANTHER" id="PTHR34315">
    <property type="match status" value="1"/>
</dbReference>
<evidence type="ECO:0000313" key="4">
    <source>
        <dbReference type="Proteomes" id="UP000007842"/>
    </source>
</evidence>
<sequence>MTFSEHHHDEPDNGTVSRALLSRRSLLALGGAGMLTVGAGALAATAAGATTPPADPGAASATGHTGPGDRAGMCGLTAEQIEGPYYLDYELFRRDVVEDRTGVPLRLCLTVVDTATCRPLRDSAVEIWQCDALGVYSGYGSIGNGGGQGTPGVAPGPPPGGGHQPPTDDLTYLRGIQMTDAFGTVEFRTIVPGWYAGRAVHIHTKVHTGGRRTPGGYTGGHQCHTGQFYFSEEAVRLVARTDPYTGSTIRRTTLEEDLIYPGTGAAGGLLDLAYDPRHIRRGVLGRLTMSVDAAGTHDGSDAPLPPFPTPSAR</sequence>
<keyword evidence="3" id="KW-0223">Dioxygenase</keyword>
<keyword evidence="2" id="KW-1133">Transmembrane helix</keyword>
<dbReference type="KEGG" id="sct:SCAT_p1165"/>
<evidence type="ECO:0000256" key="1">
    <source>
        <dbReference type="SAM" id="MobiDB-lite"/>
    </source>
</evidence>
<protein>
    <submittedName>
        <fullName evidence="3">Dioxygenase</fullName>
    </submittedName>
</protein>
<dbReference type="InterPro" id="IPR006311">
    <property type="entry name" value="TAT_signal"/>
</dbReference>
<dbReference type="EMBL" id="CP003229">
    <property type="protein sequence ID" value="AEW98759.1"/>
    <property type="molecule type" value="Genomic_DNA"/>
</dbReference>
<dbReference type="GO" id="GO:0005506">
    <property type="term" value="F:iron ion binding"/>
    <property type="evidence" value="ECO:0007669"/>
    <property type="project" value="InterPro"/>
</dbReference>
<dbReference type="InterPro" id="IPR015889">
    <property type="entry name" value="Intradiol_dOase_core"/>
</dbReference>
<dbReference type="PANTHER" id="PTHR34315:SF1">
    <property type="entry name" value="INTRADIOL RING-CLEAVAGE DIOXYGENASES DOMAIN-CONTAINING PROTEIN-RELATED"/>
    <property type="match status" value="1"/>
</dbReference>
<feature type="region of interest" description="Disordered" evidence="1">
    <location>
        <begin position="294"/>
        <end position="313"/>
    </location>
</feature>
<geneLocation type="plasmid" evidence="3 4">
    <name>pSCATT</name>
</geneLocation>
<feature type="compositionally biased region" description="Low complexity" evidence="1">
    <location>
        <begin position="47"/>
        <end position="63"/>
    </location>
</feature>
<dbReference type="PATRIC" id="fig|1003195.11.peg.1124"/>
<organism evidence="3 4">
    <name type="scientific">Streptantibioticus cattleyicolor (strain ATCC 35852 / DSM 46488 / JCM 4925 / NBRC 14057 / NRRL 8057)</name>
    <name type="common">Streptomyces cattleya</name>
    <dbReference type="NCBI Taxonomy" id="1003195"/>
    <lineage>
        <taxon>Bacteria</taxon>
        <taxon>Bacillati</taxon>
        <taxon>Actinomycetota</taxon>
        <taxon>Actinomycetes</taxon>
        <taxon>Kitasatosporales</taxon>
        <taxon>Streptomycetaceae</taxon>
        <taxon>Streptantibioticus</taxon>
    </lineage>
</organism>
<dbReference type="Gene3D" id="2.60.130.10">
    <property type="entry name" value="Aromatic compound dioxygenase"/>
    <property type="match status" value="1"/>
</dbReference>
<feature type="transmembrane region" description="Helical" evidence="2">
    <location>
        <begin position="26"/>
        <end position="47"/>
    </location>
</feature>
<gene>
    <name evidence="3" type="ordered locus">SCATT_p05660</name>
</gene>
<dbReference type="Proteomes" id="UP000007842">
    <property type="component" value="Plasmid pSCATT"/>
</dbReference>
<dbReference type="SUPFAM" id="SSF49482">
    <property type="entry name" value="Aromatic compound dioxygenase"/>
    <property type="match status" value="1"/>
</dbReference>
<name>F8JMP3_STREN</name>
<dbReference type="GO" id="GO:0016702">
    <property type="term" value="F:oxidoreductase activity, acting on single donors with incorporation of molecular oxygen, incorporation of two atoms of oxygen"/>
    <property type="evidence" value="ECO:0007669"/>
    <property type="project" value="InterPro"/>
</dbReference>
<dbReference type="KEGG" id="scy:SCATT_p05660"/>
<evidence type="ECO:0000256" key="2">
    <source>
        <dbReference type="SAM" id="Phobius"/>
    </source>
</evidence>
<dbReference type="OrthoDB" id="9800887at2"/>
<dbReference type="RefSeq" id="WP_014151614.1">
    <property type="nucleotide sequence ID" value="NC_016113.1"/>
</dbReference>
<feature type="compositionally biased region" description="Pro residues" evidence="1">
    <location>
        <begin position="303"/>
        <end position="313"/>
    </location>
</feature>